<gene>
    <name evidence="1" type="ORF">NP233_g3738</name>
</gene>
<dbReference type="AlphaFoldDB" id="A0AAD5YSJ1"/>
<protein>
    <submittedName>
        <fullName evidence="1">Uncharacterized protein</fullName>
    </submittedName>
</protein>
<organism evidence="1 2">
    <name type="scientific">Leucocoprinus birnbaumii</name>
    <dbReference type="NCBI Taxonomy" id="56174"/>
    <lineage>
        <taxon>Eukaryota</taxon>
        <taxon>Fungi</taxon>
        <taxon>Dikarya</taxon>
        <taxon>Basidiomycota</taxon>
        <taxon>Agaricomycotina</taxon>
        <taxon>Agaricomycetes</taxon>
        <taxon>Agaricomycetidae</taxon>
        <taxon>Agaricales</taxon>
        <taxon>Agaricineae</taxon>
        <taxon>Agaricaceae</taxon>
        <taxon>Leucocoprinus</taxon>
    </lineage>
</organism>
<name>A0AAD5YSJ1_9AGAR</name>
<proteinExistence type="predicted"/>
<reference evidence="1" key="1">
    <citation type="submission" date="2022-07" db="EMBL/GenBank/DDBJ databases">
        <title>Genome Sequence of Leucocoprinus birnbaumii.</title>
        <authorList>
            <person name="Buettner E."/>
        </authorList>
    </citation>
    <scope>NUCLEOTIDE SEQUENCE</scope>
    <source>
        <strain evidence="1">VT141</strain>
    </source>
</reference>
<keyword evidence="2" id="KW-1185">Reference proteome</keyword>
<comment type="caution">
    <text evidence="1">The sequence shown here is derived from an EMBL/GenBank/DDBJ whole genome shotgun (WGS) entry which is preliminary data.</text>
</comment>
<sequence length="464" mass="53032">MLLHTMSYLKHSPFIPDVLRHLELSFCDYLPLDSILYPSRKSKLVKYARKRLIPAIRAIGLADYWSPDSRIRAALKRLDRLSSIDLVWFPPSQPAKCPLALSLASNLSVAWTASYETLRSLSLTFHCTPLHGTPLPRDVKFPNLSDFKLCICETRSIAFEGPEAHWDSRGIAQFFVNHRSTIQRLTLSLSPPWLAAKILGDMPYLESLVALSLTFSLAQNPIIFPSLVAFLNAHSHIIKSYRINIHSYGAHFHELNSLGSIPGFLKMLLPFSRLDYLSISMSTHYLFSFVSKIDFPVQTLSVGSQLEFVELQELTAILKSSSSGAHLQNLYLCMEQADAGLLCLLASSFPSLKSLWIKYSCIWEYNATEVYDPFRLAAGDLSRMELNQWDPEKFYLERCFGESDHRSFRNDEEYCTALLHALPRVQYFNGLPRGFDGWIDRDVDISETPWFFEPYRTSRPEPEL</sequence>
<dbReference type="EMBL" id="JANIEX010000184">
    <property type="protein sequence ID" value="KAJ3571458.1"/>
    <property type="molecule type" value="Genomic_DNA"/>
</dbReference>
<evidence type="ECO:0000313" key="1">
    <source>
        <dbReference type="EMBL" id="KAJ3571458.1"/>
    </source>
</evidence>
<dbReference type="Proteomes" id="UP001213000">
    <property type="component" value="Unassembled WGS sequence"/>
</dbReference>
<accession>A0AAD5YSJ1</accession>
<evidence type="ECO:0000313" key="2">
    <source>
        <dbReference type="Proteomes" id="UP001213000"/>
    </source>
</evidence>